<gene>
    <name evidence="2" type="ORF">SAMN05443248_7428</name>
</gene>
<dbReference type="EMBL" id="LT670817">
    <property type="protein sequence ID" value="SHI00451.1"/>
    <property type="molecule type" value="Genomic_DNA"/>
</dbReference>
<evidence type="ECO:0000313" key="2">
    <source>
        <dbReference type="EMBL" id="SHI00451.1"/>
    </source>
</evidence>
<name>A0A1M5XKX1_9BRAD</name>
<sequence>MAYNRTTFRKILARGLAVTALLCIYSFSILGASALLLGASSTSALAFGGHGGGHGGGGFRGGGFRGGGFGWGPGYYGPYGYDGYYPYEGDIGVCYAVRQRVKTRHGWGIRRVSICE</sequence>
<keyword evidence="1" id="KW-1133">Transmembrane helix</keyword>
<keyword evidence="1" id="KW-0812">Transmembrane</keyword>
<dbReference type="Proteomes" id="UP000189796">
    <property type="component" value="Chromosome I"/>
</dbReference>
<protein>
    <recommendedName>
        <fullName evidence="4">Sulfur globule protein</fullName>
    </recommendedName>
</protein>
<evidence type="ECO:0000256" key="1">
    <source>
        <dbReference type="SAM" id="Phobius"/>
    </source>
</evidence>
<evidence type="ECO:0008006" key="4">
    <source>
        <dbReference type="Google" id="ProtNLM"/>
    </source>
</evidence>
<accession>A0A1M5XKX1</accession>
<reference evidence="2 3" key="1">
    <citation type="submission" date="2016-11" db="EMBL/GenBank/DDBJ databases">
        <authorList>
            <person name="Jaros S."/>
            <person name="Januszkiewicz K."/>
            <person name="Wedrychowicz H."/>
        </authorList>
    </citation>
    <scope>NUCLEOTIDE SEQUENCE [LARGE SCALE GENOMIC DNA]</scope>
    <source>
        <strain evidence="2 3">GAS138</strain>
    </source>
</reference>
<evidence type="ECO:0000313" key="3">
    <source>
        <dbReference type="Proteomes" id="UP000189796"/>
    </source>
</evidence>
<keyword evidence="1" id="KW-0472">Membrane</keyword>
<proteinExistence type="predicted"/>
<feature type="transmembrane region" description="Helical" evidence="1">
    <location>
        <begin position="12"/>
        <end position="37"/>
    </location>
</feature>
<dbReference type="AlphaFoldDB" id="A0A1M5XKX1"/>
<organism evidence="2 3">
    <name type="scientific">Bradyrhizobium erythrophlei</name>
    <dbReference type="NCBI Taxonomy" id="1437360"/>
    <lineage>
        <taxon>Bacteria</taxon>
        <taxon>Pseudomonadati</taxon>
        <taxon>Pseudomonadota</taxon>
        <taxon>Alphaproteobacteria</taxon>
        <taxon>Hyphomicrobiales</taxon>
        <taxon>Nitrobacteraceae</taxon>
        <taxon>Bradyrhizobium</taxon>
    </lineage>
</organism>
<dbReference type="RefSeq" id="WP_245332376.1">
    <property type="nucleotide sequence ID" value="NZ_LT670817.1"/>
</dbReference>